<dbReference type="InterPro" id="IPR018551">
    <property type="entry name" value="DUF2007"/>
</dbReference>
<organism evidence="2 3">
    <name type="scientific">Nocardioides flavescens</name>
    <dbReference type="NCBI Taxonomy" id="2691959"/>
    <lineage>
        <taxon>Bacteria</taxon>
        <taxon>Bacillati</taxon>
        <taxon>Actinomycetota</taxon>
        <taxon>Actinomycetes</taxon>
        <taxon>Propionibacteriales</taxon>
        <taxon>Nocardioidaceae</taxon>
        <taxon>Nocardioides</taxon>
    </lineage>
</organism>
<dbReference type="Pfam" id="PF09413">
    <property type="entry name" value="DUF2007"/>
    <property type="match status" value="1"/>
</dbReference>
<reference evidence="2 3" key="1">
    <citation type="submission" date="2019-12" db="EMBL/GenBank/DDBJ databases">
        <authorList>
            <person name="Kun Z."/>
        </authorList>
    </citation>
    <scope>NUCLEOTIDE SEQUENCE [LARGE SCALE GENOMIC DNA]</scope>
    <source>
        <strain evidence="2 3">YIM 123512</strain>
    </source>
</reference>
<comment type="caution">
    <text evidence="2">The sequence shown here is derived from an EMBL/GenBank/DDBJ whole genome shotgun (WGS) entry which is preliminary data.</text>
</comment>
<dbReference type="SUPFAM" id="SSF54913">
    <property type="entry name" value="GlnB-like"/>
    <property type="match status" value="1"/>
</dbReference>
<keyword evidence="3" id="KW-1185">Reference proteome</keyword>
<dbReference type="EMBL" id="WUEK01000002">
    <property type="protein sequence ID" value="MXG88684.1"/>
    <property type="molecule type" value="Genomic_DNA"/>
</dbReference>
<evidence type="ECO:0000313" key="2">
    <source>
        <dbReference type="EMBL" id="MXG88684.1"/>
    </source>
</evidence>
<protein>
    <submittedName>
        <fullName evidence="2">DUF2007 domain-containing protein</fullName>
    </submittedName>
</protein>
<accession>A0A6L7F177</accession>
<dbReference type="AlphaFoldDB" id="A0A6L7F177"/>
<feature type="domain" description="DUF2007" evidence="1">
    <location>
        <begin position="1"/>
        <end position="66"/>
    </location>
</feature>
<dbReference type="RefSeq" id="WP_160875335.1">
    <property type="nucleotide sequence ID" value="NZ_WUEK01000002.1"/>
</dbReference>
<dbReference type="Proteomes" id="UP000473325">
    <property type="component" value="Unassembled WGS sequence"/>
</dbReference>
<proteinExistence type="predicted"/>
<evidence type="ECO:0000259" key="1">
    <source>
        <dbReference type="Pfam" id="PF09413"/>
    </source>
</evidence>
<dbReference type="InterPro" id="IPR011322">
    <property type="entry name" value="N-reg_PII-like_a/b"/>
</dbReference>
<name>A0A6L7F177_9ACTN</name>
<sequence length="76" mass="8368">MAELIRTNDIALVAVVEAVLADAEIPCHVADRHASVIDGSLHVIRMRVLVPDDRESEAREVITEAELGEWLRPARG</sequence>
<gene>
    <name evidence="2" type="ORF">GRQ65_03875</name>
</gene>
<evidence type="ECO:0000313" key="3">
    <source>
        <dbReference type="Proteomes" id="UP000473325"/>
    </source>
</evidence>
<dbReference type="Gene3D" id="3.30.70.790">
    <property type="entry name" value="UreE, C-terminal domain"/>
    <property type="match status" value="1"/>
</dbReference>